<dbReference type="GO" id="GO:0005737">
    <property type="term" value="C:cytoplasm"/>
    <property type="evidence" value="ECO:0007669"/>
    <property type="project" value="UniProtKB-SubCell"/>
</dbReference>
<keyword evidence="7 12" id="KW-0067">ATP-binding</keyword>
<evidence type="ECO:0000256" key="12">
    <source>
        <dbReference type="HAMAP-Rule" id="MF_00176"/>
    </source>
</evidence>
<comment type="subcellular location">
    <subcellularLocation>
        <location evidence="1 12">Cytoplasm</location>
    </subcellularLocation>
</comment>
<keyword evidence="5 12" id="KW-0436">Ligase</keyword>
<dbReference type="EMBL" id="CP062983">
    <property type="protein sequence ID" value="QPC84859.1"/>
    <property type="molecule type" value="Genomic_DNA"/>
</dbReference>
<name>A0A7S8EDJ4_9CHLR</name>
<dbReference type="HAMAP" id="MF_00176">
    <property type="entry name" value="Ser_tRNA_synth_type1"/>
    <property type="match status" value="1"/>
</dbReference>
<evidence type="ECO:0000256" key="4">
    <source>
        <dbReference type="ARBA" id="ARBA00022490"/>
    </source>
</evidence>
<keyword evidence="4 12" id="KW-0963">Cytoplasm</keyword>
<gene>
    <name evidence="12 17" type="primary">serS</name>
    <name evidence="17" type="ORF">G4Y79_10955</name>
</gene>
<evidence type="ECO:0000256" key="14">
    <source>
        <dbReference type="PIRSR" id="PIRSR001529-2"/>
    </source>
</evidence>
<evidence type="ECO:0000256" key="9">
    <source>
        <dbReference type="ARBA" id="ARBA00023146"/>
    </source>
</evidence>
<dbReference type="Gene3D" id="1.10.287.40">
    <property type="entry name" value="Serine-tRNA synthetase, tRNA binding domain"/>
    <property type="match status" value="1"/>
</dbReference>
<dbReference type="InterPro" id="IPR002314">
    <property type="entry name" value="aa-tRNA-synt_IIb"/>
</dbReference>
<dbReference type="GO" id="GO:0005524">
    <property type="term" value="F:ATP binding"/>
    <property type="evidence" value="ECO:0007669"/>
    <property type="project" value="UniProtKB-UniRule"/>
</dbReference>
<evidence type="ECO:0000259" key="16">
    <source>
        <dbReference type="PROSITE" id="PS50862"/>
    </source>
</evidence>
<dbReference type="GO" id="GO:0004828">
    <property type="term" value="F:serine-tRNA ligase activity"/>
    <property type="evidence" value="ECO:0007669"/>
    <property type="project" value="UniProtKB-UniRule"/>
</dbReference>
<dbReference type="UniPathway" id="UPA00906">
    <property type="reaction ID" value="UER00895"/>
</dbReference>
<feature type="coiled-coil region" evidence="15">
    <location>
        <begin position="33"/>
        <end position="60"/>
    </location>
</feature>
<evidence type="ECO:0000256" key="3">
    <source>
        <dbReference type="ARBA" id="ARBA00010728"/>
    </source>
</evidence>
<comment type="subunit">
    <text evidence="12">Homodimer. The tRNA molecule binds across the dimer.</text>
</comment>
<dbReference type="SUPFAM" id="SSF46589">
    <property type="entry name" value="tRNA-binding arm"/>
    <property type="match status" value="2"/>
</dbReference>
<evidence type="ECO:0000256" key="5">
    <source>
        <dbReference type="ARBA" id="ARBA00022598"/>
    </source>
</evidence>
<evidence type="ECO:0000256" key="1">
    <source>
        <dbReference type="ARBA" id="ARBA00004496"/>
    </source>
</evidence>
<dbReference type="PANTHER" id="PTHR43697">
    <property type="entry name" value="SERYL-TRNA SYNTHETASE"/>
    <property type="match status" value="1"/>
</dbReference>
<feature type="binding site" evidence="12 13">
    <location>
        <position position="332"/>
    </location>
    <ligand>
        <name>L-serine</name>
        <dbReference type="ChEBI" id="CHEBI:33384"/>
    </ligand>
</feature>
<comment type="similarity">
    <text evidence="3 12">Belongs to the class-II aminoacyl-tRNA synthetase family. Type-1 seryl-tRNA synthetase subfamily.</text>
</comment>
<dbReference type="Gene3D" id="3.30.930.10">
    <property type="entry name" value="Bira Bifunctional Protein, Domain 2"/>
    <property type="match status" value="1"/>
</dbReference>
<comment type="catalytic activity">
    <reaction evidence="10 12">
        <text>tRNA(Sec) + L-serine + ATP = L-seryl-tRNA(Sec) + AMP + diphosphate + H(+)</text>
        <dbReference type="Rhea" id="RHEA:42580"/>
        <dbReference type="Rhea" id="RHEA-COMP:9742"/>
        <dbReference type="Rhea" id="RHEA-COMP:10128"/>
        <dbReference type="ChEBI" id="CHEBI:15378"/>
        <dbReference type="ChEBI" id="CHEBI:30616"/>
        <dbReference type="ChEBI" id="CHEBI:33019"/>
        <dbReference type="ChEBI" id="CHEBI:33384"/>
        <dbReference type="ChEBI" id="CHEBI:78442"/>
        <dbReference type="ChEBI" id="CHEBI:78533"/>
        <dbReference type="ChEBI" id="CHEBI:456215"/>
        <dbReference type="EC" id="6.1.1.11"/>
    </reaction>
</comment>
<dbReference type="PANTHER" id="PTHR43697:SF1">
    <property type="entry name" value="SERINE--TRNA LIGASE"/>
    <property type="match status" value="1"/>
</dbReference>
<feature type="binding site" evidence="12">
    <location>
        <position position="432"/>
    </location>
    <ligand>
        <name>L-serine</name>
        <dbReference type="ChEBI" id="CHEBI:33384"/>
    </ligand>
</feature>
<evidence type="ECO:0000256" key="13">
    <source>
        <dbReference type="PIRSR" id="PIRSR001529-1"/>
    </source>
</evidence>
<keyword evidence="9 12" id="KW-0030">Aminoacyl-tRNA synthetase</keyword>
<evidence type="ECO:0000256" key="6">
    <source>
        <dbReference type="ARBA" id="ARBA00022741"/>
    </source>
</evidence>
<comment type="caution">
    <text evidence="12">Lacks conserved residue(s) required for the propagation of feature annotation.</text>
</comment>
<dbReference type="KEGG" id="pmet:G4Y79_10955"/>
<dbReference type="Pfam" id="PF02403">
    <property type="entry name" value="Seryl_tRNA_N"/>
    <property type="match status" value="1"/>
</dbReference>
<keyword evidence="18" id="KW-1185">Reference proteome</keyword>
<dbReference type="InterPro" id="IPR045864">
    <property type="entry name" value="aa-tRNA-synth_II/BPL/LPL"/>
</dbReference>
<dbReference type="InterPro" id="IPR002317">
    <property type="entry name" value="Ser-tRNA-ligase_type_1"/>
</dbReference>
<dbReference type="SUPFAM" id="SSF55681">
    <property type="entry name" value="Class II aaRS and biotin synthetases"/>
    <property type="match status" value="1"/>
</dbReference>
<comment type="domain">
    <text evidence="12">Consists of two distinct domains, a catalytic core and a N-terminal extension that is involved in tRNA binding.</text>
</comment>
<accession>A0A7S8EDJ4</accession>
<dbReference type="EC" id="6.1.1.11" evidence="12"/>
<dbReference type="CDD" id="cd00770">
    <property type="entry name" value="SerRS_core"/>
    <property type="match status" value="1"/>
</dbReference>
<comment type="function">
    <text evidence="12">Catalyzes the attachment of serine to tRNA(Ser). Is also able to aminoacylate tRNA(Sec) with serine, to form the misacylated tRNA L-seryl-tRNA(Sec), which will be further converted into selenocysteinyl-tRNA(Sec).</text>
</comment>
<dbReference type="NCBIfam" id="TIGR00414">
    <property type="entry name" value="serS"/>
    <property type="match status" value="1"/>
</dbReference>
<evidence type="ECO:0000256" key="15">
    <source>
        <dbReference type="SAM" id="Coils"/>
    </source>
</evidence>
<dbReference type="GO" id="GO:0006434">
    <property type="term" value="P:seryl-tRNA aminoacylation"/>
    <property type="evidence" value="ECO:0007669"/>
    <property type="project" value="UniProtKB-UniRule"/>
</dbReference>
<dbReference type="RefSeq" id="WP_195172922.1">
    <property type="nucleotide sequence ID" value="NZ_CP062983.1"/>
</dbReference>
<dbReference type="Pfam" id="PF00587">
    <property type="entry name" value="tRNA-synt_2b"/>
    <property type="match status" value="1"/>
</dbReference>
<comment type="pathway">
    <text evidence="2 12">Aminoacyl-tRNA biosynthesis; selenocysteinyl-tRNA(Sec) biosynthesis; L-seryl-tRNA(Sec) from L-serine and tRNA(Sec): step 1/1.</text>
</comment>
<evidence type="ECO:0000313" key="18">
    <source>
        <dbReference type="Proteomes" id="UP000594468"/>
    </source>
</evidence>
<feature type="binding site" evidence="12">
    <location>
        <begin position="278"/>
        <end position="280"/>
    </location>
    <ligand>
        <name>L-serine</name>
        <dbReference type="ChEBI" id="CHEBI:33384"/>
    </ligand>
</feature>
<evidence type="ECO:0000256" key="11">
    <source>
        <dbReference type="ARBA" id="ARBA00048823"/>
    </source>
</evidence>
<dbReference type="InterPro" id="IPR006195">
    <property type="entry name" value="aa-tRNA-synth_II"/>
</dbReference>
<protein>
    <recommendedName>
        <fullName evidence="12">Serine--tRNA ligase</fullName>
        <ecNumber evidence="12">6.1.1.11</ecNumber>
    </recommendedName>
    <alternativeName>
        <fullName evidence="12">Seryl-tRNA synthetase</fullName>
        <shortName evidence="12">SerRS</shortName>
    </alternativeName>
    <alternativeName>
        <fullName evidence="12">Seryl-tRNA(Ser/Sec) synthetase</fullName>
    </alternativeName>
</protein>
<dbReference type="InterPro" id="IPR010978">
    <property type="entry name" value="tRNA-bd_arm"/>
</dbReference>
<keyword evidence="6 12" id="KW-0547">Nucleotide-binding</keyword>
<dbReference type="PRINTS" id="PR00981">
    <property type="entry name" value="TRNASYNTHSER"/>
</dbReference>
<evidence type="ECO:0000256" key="7">
    <source>
        <dbReference type="ARBA" id="ARBA00022840"/>
    </source>
</evidence>
<proteinExistence type="inferred from homology"/>
<sequence length="474" mass="53753">MLDIARIRQDPEWVKQQIRNLNDEPAAARVDTILELDERRRELIQQRDDLQASRNKLNKNFGRLRGGKGLEEAVIIGRAAAATAAIEIGDYDRADVVVTGQADAELPTAEVTKDDALNALMDALRDMGNRHGELDEEVKQIDAELEENMLWLPNLPHESVKVGMSDEENIIWQPEGEMPEFDFVPLPHWELGPQLGILDFEAGVKLAGSRFYVLKGWGPRLQRALISFYLDMAREKGFTELYVPYMVKEEMLYGSAQFPKFRDVVYYDQDADMYMLPTAEVAITNLHRDEILNEADLPLYYVAHTPCFRREKAAAGRDTRGIKRGHQFEKVEMYKFTTPEKSYEELESLTEAAMDVARKLGLPCRRIEQVTGDLGFSASKKYDVEVWAAGCEEWLEVSSCSNTEDFQARRAKIRYYPEGEKKAQFVHTLNGSGLAVPRVLIAVMENNQQADGSFIVPEALRPYLGGVERIGPEA</sequence>
<evidence type="ECO:0000256" key="2">
    <source>
        <dbReference type="ARBA" id="ARBA00005045"/>
    </source>
</evidence>
<reference evidence="17 18" key="1">
    <citation type="submission" date="2020-02" db="EMBL/GenBank/DDBJ databases">
        <authorList>
            <person name="Zheng R.K."/>
            <person name="Sun C.M."/>
        </authorList>
    </citation>
    <scope>NUCLEOTIDE SEQUENCE [LARGE SCALE GENOMIC DNA]</scope>
    <source>
        <strain evidence="18">rifampicinis</strain>
    </source>
</reference>
<evidence type="ECO:0000256" key="8">
    <source>
        <dbReference type="ARBA" id="ARBA00022917"/>
    </source>
</evidence>
<dbReference type="InterPro" id="IPR033729">
    <property type="entry name" value="SerRS_core"/>
</dbReference>
<feature type="domain" description="Aminoacyl-transfer RNA synthetases class-II family profile" evidence="16">
    <location>
        <begin position="220"/>
        <end position="457"/>
    </location>
</feature>
<evidence type="ECO:0000256" key="10">
    <source>
        <dbReference type="ARBA" id="ARBA00047929"/>
    </source>
</evidence>
<dbReference type="InterPro" id="IPR042103">
    <property type="entry name" value="SerRS_1_N_sf"/>
</dbReference>
<feature type="binding site" evidence="12 14">
    <location>
        <begin position="309"/>
        <end position="311"/>
    </location>
    <ligand>
        <name>ATP</name>
        <dbReference type="ChEBI" id="CHEBI:30616"/>
    </ligand>
</feature>
<dbReference type="InterPro" id="IPR015866">
    <property type="entry name" value="Ser-tRNA-synth_1_N"/>
</dbReference>
<feature type="binding site" evidence="13">
    <location>
        <position position="430"/>
    </location>
    <ligand>
        <name>L-serine</name>
        <dbReference type="ChEBI" id="CHEBI:33384"/>
    </ligand>
</feature>
<organism evidence="17 18">
    <name type="scientific">Phototrophicus methaneseepsis</name>
    <dbReference type="NCBI Taxonomy" id="2710758"/>
    <lineage>
        <taxon>Bacteria</taxon>
        <taxon>Bacillati</taxon>
        <taxon>Chloroflexota</taxon>
        <taxon>Candidatus Thermofontia</taxon>
        <taxon>Phototrophicales</taxon>
        <taxon>Phototrophicaceae</taxon>
        <taxon>Phototrophicus</taxon>
    </lineage>
</organism>
<dbReference type="PIRSF" id="PIRSF001529">
    <property type="entry name" value="Ser-tRNA-synth_IIa"/>
    <property type="match status" value="1"/>
</dbReference>
<dbReference type="Proteomes" id="UP000594468">
    <property type="component" value="Chromosome"/>
</dbReference>
<evidence type="ECO:0000313" key="17">
    <source>
        <dbReference type="EMBL" id="QPC84859.1"/>
    </source>
</evidence>
<dbReference type="AlphaFoldDB" id="A0A7S8EDJ4"/>
<dbReference type="PROSITE" id="PS50862">
    <property type="entry name" value="AA_TRNA_LIGASE_II"/>
    <property type="match status" value="1"/>
</dbReference>
<keyword evidence="8 12" id="KW-0648">Protein biosynthesis</keyword>
<comment type="catalytic activity">
    <reaction evidence="11 12">
        <text>tRNA(Ser) + L-serine + ATP = L-seryl-tRNA(Ser) + AMP + diphosphate + H(+)</text>
        <dbReference type="Rhea" id="RHEA:12292"/>
        <dbReference type="Rhea" id="RHEA-COMP:9669"/>
        <dbReference type="Rhea" id="RHEA-COMP:9703"/>
        <dbReference type="ChEBI" id="CHEBI:15378"/>
        <dbReference type="ChEBI" id="CHEBI:30616"/>
        <dbReference type="ChEBI" id="CHEBI:33019"/>
        <dbReference type="ChEBI" id="CHEBI:33384"/>
        <dbReference type="ChEBI" id="CHEBI:78442"/>
        <dbReference type="ChEBI" id="CHEBI:78533"/>
        <dbReference type="ChEBI" id="CHEBI:456215"/>
        <dbReference type="EC" id="6.1.1.11"/>
    </reaction>
</comment>
<feature type="binding site" evidence="13">
    <location>
        <position position="278"/>
    </location>
    <ligand>
        <name>L-serine</name>
        <dbReference type="ChEBI" id="CHEBI:33384"/>
    </ligand>
</feature>
<feature type="binding site" evidence="12 14">
    <location>
        <begin position="396"/>
        <end position="399"/>
    </location>
    <ligand>
        <name>ATP</name>
        <dbReference type="ChEBI" id="CHEBI:30616"/>
    </ligand>
</feature>
<feature type="binding site" evidence="13">
    <location>
        <position position="309"/>
    </location>
    <ligand>
        <name>L-serine</name>
        <dbReference type="ChEBI" id="CHEBI:33384"/>
    </ligand>
</feature>
<dbReference type="GO" id="GO:0016260">
    <property type="term" value="P:selenocysteine biosynthetic process"/>
    <property type="evidence" value="ECO:0007669"/>
    <property type="project" value="UniProtKB-UniRule"/>
</dbReference>
<keyword evidence="15" id="KW-0175">Coiled coil</keyword>